<dbReference type="AlphaFoldDB" id="A0A146K4B1"/>
<accession>A0A146K4B1</accession>
<protein>
    <submittedName>
        <fullName evidence="1">Serine/threonine-protein phosphatase</fullName>
    </submittedName>
</protein>
<dbReference type="EMBL" id="GDID01005891">
    <property type="protein sequence ID" value="JAP90715.1"/>
    <property type="molecule type" value="Transcribed_RNA"/>
</dbReference>
<evidence type="ECO:0000313" key="1">
    <source>
        <dbReference type="EMBL" id="JAP90715.1"/>
    </source>
</evidence>
<sequence length="134" mass="15419">WHQFLWSYDRLPYAAKFLEFNNFKTLVCSHTATPFYFVTTFLPLDTPEGYGIQSVANNVEKFTQVKDFFEEHPNLQKLKLNIIEIFSSPTNNGGVYAAVIKGKPGQVGSRIDHDPLHWDYRALGQAQSFKFAQQ</sequence>
<reference evidence="1" key="1">
    <citation type="submission" date="2015-07" db="EMBL/GenBank/DDBJ databases">
        <title>Adaptation to a free-living lifestyle via gene acquisitions in the diplomonad Trepomonas sp. PC1.</title>
        <authorList>
            <person name="Xu F."/>
            <person name="Jerlstrom-Hultqvist J."/>
            <person name="Kolisko M."/>
            <person name="Simpson A.G.B."/>
            <person name="Roger A.J."/>
            <person name="Svard S.G."/>
            <person name="Andersson J.O."/>
        </authorList>
    </citation>
    <scope>NUCLEOTIDE SEQUENCE</scope>
    <source>
        <strain evidence="1">PC1</strain>
    </source>
</reference>
<proteinExistence type="predicted"/>
<feature type="non-terminal residue" evidence="1">
    <location>
        <position position="1"/>
    </location>
</feature>
<organism evidence="1">
    <name type="scientific">Trepomonas sp. PC1</name>
    <dbReference type="NCBI Taxonomy" id="1076344"/>
    <lineage>
        <taxon>Eukaryota</taxon>
        <taxon>Metamonada</taxon>
        <taxon>Diplomonadida</taxon>
        <taxon>Hexamitidae</taxon>
        <taxon>Hexamitinae</taxon>
        <taxon>Trepomonas</taxon>
    </lineage>
</organism>
<name>A0A146K4B1_9EUKA</name>
<gene>
    <name evidence="1" type="ORF">TPC1_17899</name>
</gene>